<comment type="caution">
    <text evidence="4">The sequence shown here is derived from an EMBL/GenBank/DDBJ whole genome shotgun (WGS) entry which is preliminary data.</text>
</comment>
<accession>A0A2N3IF28</accession>
<comment type="similarity">
    <text evidence="1">Belongs to the peptidase M16 family.</text>
</comment>
<dbReference type="Proteomes" id="UP000233387">
    <property type="component" value="Unassembled WGS sequence"/>
</dbReference>
<dbReference type="Pfam" id="PF00675">
    <property type="entry name" value="Peptidase_M16"/>
    <property type="match status" value="1"/>
</dbReference>
<sequence>MENCQVFEFANGIRFVHKQVPYIRASYVGFVLDVGSRNETAKQAGLAHFWEHLAFKGTRRRSARQIINTLENVGGELNAYTTKEKICFYAASLDKHYEKAINLLTDITFNSIFPERQIEVERGVILEEIAMYKDSPDESLQDDFDAILFGSHPLGHNILGEPETVAHFHKQDFEEFFRSNADTSKIVLSSISNLPFNKALAIAEKYLKAIPTLKATHKRVHFKHYKPSQKTIYKPISQAHHAIGCTAYSLNDKKRVPFFMLNNILGGPSMNTRLNMALREKNGLVYGIEASYIPYTDTGEWGIYFATDLKNLAKAQTLIYKEIRKLKEQKLSHLQLHTAKQQLMGQIALAEENFMNLMLVLGKSLLDTRKIESLQEIFKKIEAISAEDIWEVANEIFDESQFSTLTYLPEGE</sequence>
<evidence type="ECO:0000256" key="1">
    <source>
        <dbReference type="ARBA" id="ARBA00007261"/>
    </source>
</evidence>
<evidence type="ECO:0000313" key="5">
    <source>
        <dbReference type="Proteomes" id="UP000233387"/>
    </source>
</evidence>
<protein>
    <submittedName>
        <fullName evidence="4">Putative Zn-dependent peptidase</fullName>
    </submittedName>
</protein>
<dbReference type="PANTHER" id="PTHR11851:SF49">
    <property type="entry name" value="MITOCHONDRIAL-PROCESSING PEPTIDASE SUBUNIT ALPHA"/>
    <property type="match status" value="1"/>
</dbReference>
<feature type="domain" description="Peptidase M16 C-terminal" evidence="3">
    <location>
        <begin position="169"/>
        <end position="343"/>
    </location>
</feature>
<dbReference type="PANTHER" id="PTHR11851">
    <property type="entry name" value="METALLOPROTEASE"/>
    <property type="match status" value="1"/>
</dbReference>
<reference evidence="4 5" key="1">
    <citation type="submission" date="2017-06" db="EMBL/GenBank/DDBJ databases">
        <title>Raineya orbicola gen. nov., sp. nov. a slightly thermophilic bacterium of the phylum Bacteroidetes and the description of Raineyaceae fam. nov.</title>
        <authorList>
            <person name="Albuquerque L."/>
            <person name="Polonia A.R.M."/>
            <person name="Barroso C."/>
            <person name="Froufe H.J.C."/>
            <person name="Lage O."/>
            <person name="Lobo-Da-Cunha A."/>
            <person name="Egas C."/>
            <person name="Da Costa M.S."/>
        </authorList>
    </citation>
    <scope>NUCLEOTIDE SEQUENCE [LARGE SCALE GENOMIC DNA]</scope>
    <source>
        <strain evidence="4 5">SPSPC-11</strain>
    </source>
</reference>
<dbReference type="OrthoDB" id="9811314at2"/>
<dbReference type="AlphaFoldDB" id="A0A2N3IF28"/>
<keyword evidence="5" id="KW-1185">Reference proteome</keyword>
<evidence type="ECO:0000259" key="2">
    <source>
        <dbReference type="Pfam" id="PF00675"/>
    </source>
</evidence>
<feature type="domain" description="Peptidase M16 N-terminal" evidence="2">
    <location>
        <begin position="15"/>
        <end position="160"/>
    </location>
</feature>
<gene>
    <name evidence="4" type="ORF">Rain11_1571</name>
</gene>
<proteinExistence type="inferred from homology"/>
<evidence type="ECO:0000259" key="3">
    <source>
        <dbReference type="Pfam" id="PF05193"/>
    </source>
</evidence>
<organism evidence="4 5">
    <name type="scientific">Raineya orbicola</name>
    <dbReference type="NCBI Taxonomy" id="2016530"/>
    <lineage>
        <taxon>Bacteria</taxon>
        <taxon>Pseudomonadati</taxon>
        <taxon>Bacteroidota</taxon>
        <taxon>Cytophagia</taxon>
        <taxon>Cytophagales</taxon>
        <taxon>Raineyaceae</taxon>
        <taxon>Raineya</taxon>
    </lineage>
</organism>
<dbReference type="InterPro" id="IPR007863">
    <property type="entry name" value="Peptidase_M16_C"/>
</dbReference>
<dbReference type="EMBL" id="NKXO01000022">
    <property type="protein sequence ID" value="PKQ68916.1"/>
    <property type="molecule type" value="Genomic_DNA"/>
</dbReference>
<evidence type="ECO:0000313" key="4">
    <source>
        <dbReference type="EMBL" id="PKQ68916.1"/>
    </source>
</evidence>
<dbReference type="InterPro" id="IPR011249">
    <property type="entry name" value="Metalloenz_LuxS/M16"/>
</dbReference>
<name>A0A2N3IF28_9BACT</name>
<dbReference type="RefSeq" id="WP_101358839.1">
    <property type="nucleotide sequence ID" value="NZ_NKXO01000022.1"/>
</dbReference>
<dbReference type="InterPro" id="IPR050361">
    <property type="entry name" value="MPP/UQCRC_Complex"/>
</dbReference>
<dbReference type="GO" id="GO:0046872">
    <property type="term" value="F:metal ion binding"/>
    <property type="evidence" value="ECO:0007669"/>
    <property type="project" value="InterPro"/>
</dbReference>
<dbReference type="Pfam" id="PF05193">
    <property type="entry name" value="Peptidase_M16_C"/>
    <property type="match status" value="1"/>
</dbReference>
<dbReference type="SUPFAM" id="SSF63411">
    <property type="entry name" value="LuxS/MPP-like metallohydrolase"/>
    <property type="match status" value="2"/>
</dbReference>
<dbReference type="Gene3D" id="3.30.830.10">
    <property type="entry name" value="Metalloenzyme, LuxS/M16 peptidase-like"/>
    <property type="match status" value="2"/>
</dbReference>
<dbReference type="InterPro" id="IPR011765">
    <property type="entry name" value="Pept_M16_N"/>
</dbReference>